<keyword evidence="1" id="KW-0472">Membrane</keyword>
<dbReference type="Pfam" id="PF19545">
    <property type="entry name" value="DUF6069"/>
    <property type="match status" value="1"/>
</dbReference>
<feature type="transmembrane region" description="Helical" evidence="1">
    <location>
        <begin position="53"/>
        <end position="74"/>
    </location>
</feature>
<organism evidence="2 3">
    <name type="scientific">Thermocatellispora tengchongensis</name>
    <dbReference type="NCBI Taxonomy" id="1073253"/>
    <lineage>
        <taxon>Bacteria</taxon>
        <taxon>Bacillati</taxon>
        <taxon>Actinomycetota</taxon>
        <taxon>Actinomycetes</taxon>
        <taxon>Streptosporangiales</taxon>
        <taxon>Streptosporangiaceae</taxon>
        <taxon>Thermocatellispora</taxon>
    </lineage>
</organism>
<dbReference type="AlphaFoldDB" id="A0A840NSW1"/>
<feature type="transmembrane region" description="Helical" evidence="1">
    <location>
        <begin position="112"/>
        <end position="135"/>
    </location>
</feature>
<feature type="transmembrane region" description="Helical" evidence="1">
    <location>
        <begin position="86"/>
        <end position="106"/>
    </location>
</feature>
<accession>A0A840NSW1</accession>
<protein>
    <submittedName>
        <fullName evidence="2">Uncharacterized protein</fullName>
    </submittedName>
</protein>
<dbReference type="EMBL" id="JACHGN010000001">
    <property type="protein sequence ID" value="MBB5130342.1"/>
    <property type="molecule type" value="Genomic_DNA"/>
</dbReference>
<dbReference type="RefSeq" id="WP_185047254.1">
    <property type="nucleotide sequence ID" value="NZ_BAABIX010000072.1"/>
</dbReference>
<sequence length="156" mass="15043">MTQKAAGGGLRWRGVAAGVAGSVAAPLVVWAVAVPGAGVDLTVGTGPEALNVGVPGIVVSSLVLSLAGFGVLAVLRRLFPQRARTIWLVVAVVTVIGSLVPTLGAVTPAAVATLVAMHLSVGAVAISAVVSGAVVRDTAGPAAGSAVVSGAEARPE</sequence>
<gene>
    <name evidence="2" type="ORF">HNP84_000030</name>
</gene>
<evidence type="ECO:0000313" key="2">
    <source>
        <dbReference type="EMBL" id="MBB5130342.1"/>
    </source>
</evidence>
<feature type="transmembrane region" description="Helical" evidence="1">
    <location>
        <begin position="12"/>
        <end position="33"/>
    </location>
</feature>
<proteinExistence type="predicted"/>
<evidence type="ECO:0000256" key="1">
    <source>
        <dbReference type="SAM" id="Phobius"/>
    </source>
</evidence>
<keyword evidence="1" id="KW-0812">Transmembrane</keyword>
<evidence type="ECO:0000313" key="3">
    <source>
        <dbReference type="Proteomes" id="UP000578449"/>
    </source>
</evidence>
<dbReference type="Proteomes" id="UP000578449">
    <property type="component" value="Unassembled WGS sequence"/>
</dbReference>
<dbReference type="InterPro" id="IPR045713">
    <property type="entry name" value="DUF6069"/>
</dbReference>
<comment type="caution">
    <text evidence="2">The sequence shown here is derived from an EMBL/GenBank/DDBJ whole genome shotgun (WGS) entry which is preliminary data.</text>
</comment>
<reference evidence="2 3" key="1">
    <citation type="submission" date="2020-08" db="EMBL/GenBank/DDBJ databases">
        <title>Genomic Encyclopedia of Type Strains, Phase IV (KMG-IV): sequencing the most valuable type-strain genomes for metagenomic binning, comparative biology and taxonomic classification.</title>
        <authorList>
            <person name="Goeker M."/>
        </authorList>
    </citation>
    <scope>NUCLEOTIDE SEQUENCE [LARGE SCALE GENOMIC DNA]</scope>
    <source>
        <strain evidence="2 3">DSM 45615</strain>
    </source>
</reference>
<name>A0A840NSW1_9ACTN</name>
<keyword evidence="1" id="KW-1133">Transmembrane helix</keyword>
<keyword evidence="3" id="KW-1185">Reference proteome</keyword>